<dbReference type="EMBL" id="CP013110">
    <property type="protein sequence ID" value="APG93852.1"/>
    <property type="molecule type" value="Genomic_DNA"/>
</dbReference>
<dbReference type="AlphaFoldDB" id="A0A1L3LUW3"/>
<gene>
    <name evidence="2" type="ORF">SAMCFNEI73_pC0128</name>
</gene>
<feature type="region of interest" description="Disordered" evidence="1">
    <location>
        <begin position="1"/>
        <end position="25"/>
    </location>
</feature>
<dbReference type="KEGG" id="same:SAMCFNEI73_pC0128"/>
<keyword evidence="3" id="KW-1185">Reference proteome</keyword>
<evidence type="ECO:0000313" key="2">
    <source>
        <dbReference type="EMBL" id="APG93852.1"/>
    </source>
</evidence>
<geneLocation type="plasmid" evidence="2 3">
    <name>C</name>
</geneLocation>
<evidence type="ECO:0000313" key="3">
    <source>
        <dbReference type="Proteomes" id="UP000182306"/>
    </source>
</evidence>
<proteinExistence type="predicted"/>
<dbReference type="Proteomes" id="UP000182306">
    <property type="component" value="Plasmid C"/>
</dbReference>
<organism evidence="2 3">
    <name type="scientific">Sinorhizobium americanum</name>
    <dbReference type="NCBI Taxonomy" id="194963"/>
    <lineage>
        <taxon>Bacteria</taxon>
        <taxon>Pseudomonadati</taxon>
        <taxon>Pseudomonadota</taxon>
        <taxon>Alphaproteobacteria</taxon>
        <taxon>Hyphomicrobiales</taxon>
        <taxon>Rhizobiaceae</taxon>
        <taxon>Sinorhizobium/Ensifer group</taxon>
        <taxon>Sinorhizobium</taxon>
    </lineage>
</organism>
<evidence type="ECO:0000256" key="1">
    <source>
        <dbReference type="SAM" id="MobiDB-lite"/>
    </source>
</evidence>
<protein>
    <submittedName>
        <fullName evidence="2">Phage DNA invertase</fullName>
    </submittedName>
</protein>
<accession>A0A1L3LUW3</accession>
<name>A0A1L3LUW3_9HYPH</name>
<reference evidence="2 3" key="1">
    <citation type="submission" date="2015-10" db="EMBL/GenBank/DDBJ databases">
        <title>Genomic differences between typical nodule nitrogen-fixing rhizobial strains and those coming from bean seeds.</title>
        <authorList>
            <person name="Peralta H."/>
            <person name="Aguilar-Vera A."/>
            <person name="Diaz R."/>
            <person name="Mora Y."/>
            <person name="Martinez-Batallar G."/>
            <person name="Salazar E."/>
            <person name="Vargas-Lagunas C."/>
            <person name="Encarnacion S."/>
            <person name="Girard L."/>
            <person name="Mora J."/>
        </authorList>
    </citation>
    <scope>NUCLEOTIDE SEQUENCE [LARGE SCALE GENOMIC DNA]</scope>
    <source>
        <strain evidence="2 3">CFNEI 73</strain>
        <plasmid evidence="2 3">C</plasmid>
    </source>
</reference>
<keyword evidence="2" id="KW-0614">Plasmid</keyword>
<sequence length="205" mass="23491">MRSGYLTEAANRGIPLPEAKQQSLHKSVTQVPARARANRGANQVRYAGRQARGRLAGNPGLRERRPEAIRAVAAARERAYLDDLIASAQAWLPTVRQLRPRHSWGDVVRILNRRGHDWTVERLRRAVHRMVREKLADPELLSRSPRRPPEHHPMRLVAGIDRRPRSVAARHCRQLDQMREPPPRGGRKCIRALLDEARRFGLVRS</sequence>